<dbReference type="InterPro" id="IPR048720">
    <property type="entry name" value="PROPPIN"/>
</dbReference>
<comment type="caution">
    <text evidence="5">The sequence shown here is derived from an EMBL/GenBank/DDBJ whole genome shotgun (WGS) entry which is preliminary data.</text>
</comment>
<keyword evidence="6" id="KW-1185">Reference proteome</keyword>
<comment type="similarity">
    <text evidence="3">Belongs to the WD repeat PROPPIN family.</text>
</comment>
<accession>A0A9N9AZK4</accession>
<organism evidence="5 6">
    <name type="scientific">Cetraspora pellucida</name>
    <dbReference type="NCBI Taxonomy" id="1433469"/>
    <lineage>
        <taxon>Eukaryota</taxon>
        <taxon>Fungi</taxon>
        <taxon>Fungi incertae sedis</taxon>
        <taxon>Mucoromycota</taxon>
        <taxon>Glomeromycotina</taxon>
        <taxon>Glomeromycetes</taxon>
        <taxon>Diversisporales</taxon>
        <taxon>Gigasporaceae</taxon>
        <taxon>Cetraspora</taxon>
    </lineage>
</organism>
<dbReference type="Proteomes" id="UP000789759">
    <property type="component" value="Unassembled WGS sequence"/>
</dbReference>
<dbReference type="SUPFAM" id="SSF50978">
    <property type="entry name" value="WD40 repeat-like"/>
    <property type="match status" value="1"/>
</dbReference>
<evidence type="ECO:0000256" key="2">
    <source>
        <dbReference type="ARBA" id="ARBA00022737"/>
    </source>
</evidence>
<evidence type="ECO:0000313" key="5">
    <source>
        <dbReference type="EMBL" id="CAG8548310.1"/>
    </source>
</evidence>
<dbReference type="InterPro" id="IPR015943">
    <property type="entry name" value="WD40/YVTN_repeat-like_dom_sf"/>
</dbReference>
<evidence type="ECO:0000313" key="6">
    <source>
        <dbReference type="Proteomes" id="UP000789759"/>
    </source>
</evidence>
<proteinExistence type="inferred from homology"/>
<dbReference type="Pfam" id="PF21032">
    <property type="entry name" value="PROPPIN"/>
    <property type="match status" value="2"/>
</dbReference>
<sequence length="449" mass="49255">MNLTRPSTSSSSADAPGLLYAGFNQDFGCFAAGLDSGFRIFNCDPLKEKMRKDFDDGGISIVEMLFRCNYLALVGGGKNPKYPPNKVIIWDDLKSKGIAGLEFRSEVKNVKLRRDRIVVVLSNKVFVYMFSAKPQKLHTFDTIDNDKGLVALSSSENHAILAFPGRQKGHIQIVDLNTFHATTAVTRNNTAFPANSSSSSSFPHHRRSSSFGGHNDLQPPSIQDRRPSVSNGSRPGSIINSSGSTTVMTMTTNISIIPAHTGKLSCLSVNADGSKCASASEKGTLIRVFDTSTGKLLNELRRGVDRAEIYSIAFNHDSTRLCVSSDKGTVHIFNLDVILGNGVNHSPNNGAAYYGEVVVNNTIPPPSGNRQSSLSFMKDLLPKYFSSEWSFAHFKVMADCRCICGFGQERNSVIVICADGSFYKFTFDPRKGGECVREDYENFLRNQYD</sequence>
<keyword evidence="2" id="KW-0677">Repeat</keyword>
<evidence type="ECO:0000256" key="4">
    <source>
        <dbReference type="SAM" id="MobiDB-lite"/>
    </source>
</evidence>
<dbReference type="SMART" id="SM00320">
    <property type="entry name" value="WD40"/>
    <property type="match status" value="2"/>
</dbReference>
<name>A0A9N9AZK4_9GLOM</name>
<dbReference type="PANTHER" id="PTHR11227">
    <property type="entry name" value="WD-REPEAT PROTEIN INTERACTING WITH PHOSPHOINOSIDES WIPI -RELATED"/>
    <property type="match status" value="1"/>
</dbReference>
<dbReference type="GO" id="GO:0005737">
    <property type="term" value="C:cytoplasm"/>
    <property type="evidence" value="ECO:0007669"/>
    <property type="project" value="UniProtKB-ARBA"/>
</dbReference>
<dbReference type="EMBL" id="CAJVQA010002470">
    <property type="protein sequence ID" value="CAG8548310.1"/>
    <property type="molecule type" value="Genomic_DNA"/>
</dbReference>
<dbReference type="InterPro" id="IPR001680">
    <property type="entry name" value="WD40_rpt"/>
</dbReference>
<evidence type="ECO:0000256" key="3">
    <source>
        <dbReference type="ARBA" id="ARBA00025740"/>
    </source>
</evidence>
<gene>
    <name evidence="5" type="ORF">CPELLU_LOCUS4627</name>
</gene>
<keyword evidence="1" id="KW-0853">WD repeat</keyword>
<feature type="region of interest" description="Disordered" evidence="4">
    <location>
        <begin position="190"/>
        <end position="244"/>
    </location>
</feature>
<dbReference type="AlphaFoldDB" id="A0A9N9AZK4"/>
<dbReference type="OrthoDB" id="1667587at2759"/>
<reference evidence="5" key="1">
    <citation type="submission" date="2021-06" db="EMBL/GenBank/DDBJ databases">
        <authorList>
            <person name="Kallberg Y."/>
            <person name="Tangrot J."/>
            <person name="Rosling A."/>
        </authorList>
    </citation>
    <scope>NUCLEOTIDE SEQUENCE</scope>
    <source>
        <strain evidence="5">FL966</strain>
    </source>
</reference>
<protein>
    <submittedName>
        <fullName evidence="5">22361_t:CDS:1</fullName>
    </submittedName>
</protein>
<evidence type="ECO:0000256" key="1">
    <source>
        <dbReference type="ARBA" id="ARBA00022574"/>
    </source>
</evidence>
<dbReference type="InterPro" id="IPR036322">
    <property type="entry name" value="WD40_repeat_dom_sf"/>
</dbReference>
<dbReference type="Gene3D" id="2.130.10.10">
    <property type="entry name" value="YVTN repeat-like/Quinoprotein amine dehydrogenase"/>
    <property type="match status" value="1"/>
</dbReference>